<reference evidence="17" key="1">
    <citation type="submission" date="2018-04" db="EMBL/GenBank/DDBJ databases">
        <title>Complete mitochondrial genome of Strahlaxius plectrorhynchus.</title>
        <authorList>
            <person name="Tan M.H."/>
            <person name="Gan H.M."/>
            <person name="Lee Y.P."/>
            <person name="Austin C.M."/>
        </authorList>
    </citation>
    <scope>NUCLEOTIDE SEQUENCE</scope>
</reference>
<evidence type="ECO:0000256" key="9">
    <source>
        <dbReference type="ARBA" id="ARBA00022982"/>
    </source>
</evidence>
<keyword evidence="11" id="KW-0520">NAD</keyword>
<dbReference type="GO" id="GO:0008137">
    <property type="term" value="F:NADH dehydrogenase (ubiquinone) activity"/>
    <property type="evidence" value="ECO:0007669"/>
    <property type="project" value="UniProtKB-EC"/>
</dbReference>
<evidence type="ECO:0000256" key="6">
    <source>
        <dbReference type="ARBA" id="ARBA00022660"/>
    </source>
</evidence>
<feature type="transmembrane region" description="Helical" evidence="16">
    <location>
        <begin position="48"/>
        <end position="69"/>
    </location>
</feature>
<comment type="similarity">
    <text evidence="2">Belongs to the complex I subunit 6 family.</text>
</comment>
<evidence type="ECO:0000256" key="10">
    <source>
        <dbReference type="ARBA" id="ARBA00022989"/>
    </source>
</evidence>
<evidence type="ECO:0000256" key="15">
    <source>
        <dbReference type="ARBA" id="ARBA00049551"/>
    </source>
</evidence>
<keyword evidence="10 16" id="KW-1133">Transmembrane helix</keyword>
<feature type="transmembrane region" description="Helical" evidence="16">
    <location>
        <begin position="21"/>
        <end position="42"/>
    </location>
</feature>
<feature type="transmembrane region" description="Helical" evidence="16">
    <location>
        <begin position="137"/>
        <end position="160"/>
    </location>
</feature>
<evidence type="ECO:0000256" key="14">
    <source>
        <dbReference type="ARBA" id="ARBA00031019"/>
    </source>
</evidence>
<comment type="subcellular location">
    <subcellularLocation>
        <location evidence="1">Mitochondrion membrane</location>
        <topology evidence="1">Multi-pass membrane protein</topology>
    </subcellularLocation>
</comment>
<dbReference type="AlphaFoldDB" id="A0A4Y5QJJ8"/>
<keyword evidence="8" id="KW-1278">Translocase</keyword>
<comment type="catalytic activity">
    <reaction evidence="15">
        <text>a ubiquinone + NADH + 5 H(+)(in) = a ubiquinol + NAD(+) + 4 H(+)(out)</text>
        <dbReference type="Rhea" id="RHEA:29091"/>
        <dbReference type="Rhea" id="RHEA-COMP:9565"/>
        <dbReference type="Rhea" id="RHEA-COMP:9566"/>
        <dbReference type="ChEBI" id="CHEBI:15378"/>
        <dbReference type="ChEBI" id="CHEBI:16389"/>
        <dbReference type="ChEBI" id="CHEBI:17976"/>
        <dbReference type="ChEBI" id="CHEBI:57540"/>
        <dbReference type="ChEBI" id="CHEBI:57945"/>
        <dbReference type="EC" id="7.1.1.2"/>
    </reaction>
</comment>
<evidence type="ECO:0000256" key="11">
    <source>
        <dbReference type="ARBA" id="ARBA00023027"/>
    </source>
</evidence>
<sequence length="173" mass="19579">MLSFLFIFSGAMSLMFTRLNHPLSMGIVLLLQTCMVCIASGLVGNSFWFSYILFLVFLGGMLVLFIYVASLASNESFKLSLKMFLSFIPIISSAMIIYMLDSLLETLKFSFLGPYTEFMMNMETLVSKIYSVPSMGFTMYVVMYLLLTLFVVVEITGTFWGPLRLSTYDDTNT</sequence>
<dbReference type="PANTHER" id="PTHR11435:SF1">
    <property type="entry name" value="NADH-UBIQUINONE OXIDOREDUCTASE CHAIN 6"/>
    <property type="match status" value="1"/>
</dbReference>
<keyword evidence="12 17" id="KW-0496">Mitochondrion</keyword>
<evidence type="ECO:0000313" key="17">
    <source>
        <dbReference type="EMBL" id="QCX31788.1"/>
    </source>
</evidence>
<evidence type="ECO:0000256" key="3">
    <source>
        <dbReference type="ARBA" id="ARBA00012944"/>
    </source>
</evidence>
<evidence type="ECO:0000256" key="1">
    <source>
        <dbReference type="ARBA" id="ARBA00004225"/>
    </source>
</evidence>
<gene>
    <name evidence="17" type="primary">nad6</name>
</gene>
<evidence type="ECO:0000256" key="4">
    <source>
        <dbReference type="ARBA" id="ARBA00021095"/>
    </source>
</evidence>
<dbReference type="PANTHER" id="PTHR11435">
    <property type="entry name" value="NADH UBIQUINONE OXIDOREDUCTASE SUBUNIT ND6"/>
    <property type="match status" value="1"/>
</dbReference>
<evidence type="ECO:0000256" key="12">
    <source>
        <dbReference type="ARBA" id="ARBA00023128"/>
    </source>
</evidence>
<keyword evidence="7 16" id="KW-0812">Transmembrane</keyword>
<proteinExistence type="inferred from homology"/>
<dbReference type="InterPro" id="IPR050269">
    <property type="entry name" value="ComplexI_Subunit6"/>
</dbReference>
<evidence type="ECO:0000256" key="8">
    <source>
        <dbReference type="ARBA" id="ARBA00022967"/>
    </source>
</evidence>
<keyword evidence="6" id="KW-0679">Respiratory chain</keyword>
<name>A0A4Y5QJJ8_9EUCA</name>
<protein>
    <recommendedName>
        <fullName evidence="4">NADH-ubiquinone oxidoreductase chain 6</fullName>
        <ecNumber evidence="3">7.1.1.2</ecNumber>
    </recommendedName>
    <alternativeName>
        <fullName evidence="14">NADH dehydrogenase subunit 6</fullName>
    </alternativeName>
</protein>
<keyword evidence="5" id="KW-0813">Transport</keyword>
<dbReference type="EC" id="7.1.1.2" evidence="3"/>
<accession>A0A4Y5QJJ8</accession>
<keyword evidence="9" id="KW-0249">Electron transport</keyword>
<organism evidence="17">
    <name type="scientific">Strahlaxius plectrorhynchus</name>
    <dbReference type="NCBI Taxonomy" id="2302681"/>
    <lineage>
        <taxon>Eukaryota</taxon>
        <taxon>Metazoa</taxon>
        <taxon>Ecdysozoa</taxon>
        <taxon>Arthropoda</taxon>
        <taxon>Crustacea</taxon>
        <taxon>Multicrustacea</taxon>
        <taxon>Malacostraca</taxon>
        <taxon>Eumalacostraca</taxon>
        <taxon>Eucarida</taxon>
        <taxon>Decapoda</taxon>
        <taxon>Pleocyemata</taxon>
        <taxon>Axiidea</taxon>
        <taxon>Strahlaxiidae</taxon>
        <taxon>Strahlaxius</taxon>
    </lineage>
</organism>
<evidence type="ECO:0000256" key="5">
    <source>
        <dbReference type="ARBA" id="ARBA00022448"/>
    </source>
</evidence>
<geneLocation type="mitochondrion" evidence="17"/>
<feature type="transmembrane region" description="Helical" evidence="16">
    <location>
        <begin position="81"/>
        <end position="100"/>
    </location>
</feature>
<dbReference type="GO" id="GO:0031966">
    <property type="term" value="C:mitochondrial membrane"/>
    <property type="evidence" value="ECO:0007669"/>
    <property type="project" value="UniProtKB-SubCell"/>
</dbReference>
<evidence type="ECO:0000256" key="16">
    <source>
        <dbReference type="SAM" id="Phobius"/>
    </source>
</evidence>
<evidence type="ECO:0000256" key="7">
    <source>
        <dbReference type="ARBA" id="ARBA00022692"/>
    </source>
</evidence>
<evidence type="ECO:0000256" key="2">
    <source>
        <dbReference type="ARBA" id="ARBA00005698"/>
    </source>
</evidence>
<evidence type="ECO:0000256" key="13">
    <source>
        <dbReference type="ARBA" id="ARBA00023136"/>
    </source>
</evidence>
<keyword evidence="13 16" id="KW-0472">Membrane</keyword>
<dbReference type="EMBL" id="MH234571">
    <property type="protein sequence ID" value="QCX31788.1"/>
    <property type="molecule type" value="Genomic_DNA"/>
</dbReference>